<keyword evidence="6 7" id="KW-0472">Membrane</keyword>
<dbReference type="PANTHER" id="PTHR30161:SF1">
    <property type="entry name" value="FLAGELLAR BIOSYNTHESIS PROTEIN FLHA-RELATED"/>
    <property type="match status" value="1"/>
</dbReference>
<evidence type="ECO:0000256" key="8">
    <source>
        <dbReference type="SAM" id="MobiDB-lite"/>
    </source>
</evidence>
<feature type="transmembrane region" description="Helical" evidence="7">
    <location>
        <begin position="291"/>
        <end position="315"/>
    </location>
</feature>
<comment type="similarity">
    <text evidence="2 7">Belongs to the FHIPEP (flagella/HR/invasion proteins export pore) family.</text>
</comment>
<keyword evidence="9" id="KW-0966">Cell projection</keyword>
<gene>
    <name evidence="7" type="primary">flhA</name>
    <name evidence="9" type="ORF">FHS74_000585</name>
</gene>
<keyword evidence="7" id="KW-1006">Bacterial flagellum protein export</keyword>
<evidence type="ECO:0000256" key="4">
    <source>
        <dbReference type="ARBA" id="ARBA00022692"/>
    </source>
</evidence>
<dbReference type="EMBL" id="JACIIZ010000001">
    <property type="protein sequence ID" value="MBB6250052.1"/>
    <property type="molecule type" value="Genomic_DNA"/>
</dbReference>
<evidence type="ECO:0000256" key="2">
    <source>
        <dbReference type="ARBA" id="ARBA00008835"/>
    </source>
</evidence>
<reference evidence="9 10" key="1">
    <citation type="submission" date="2020-08" db="EMBL/GenBank/DDBJ databases">
        <title>Genomic Encyclopedia of Type Strains, Phase IV (KMG-IV): sequencing the most valuable type-strain genomes for metagenomic binning, comparative biology and taxonomic classification.</title>
        <authorList>
            <person name="Goeker M."/>
        </authorList>
    </citation>
    <scope>NUCLEOTIDE SEQUENCE [LARGE SCALE GENOMIC DNA]</scope>
    <source>
        <strain evidence="9 10">DSM 22198</strain>
    </source>
</reference>
<proteinExistence type="inferred from homology"/>
<keyword evidence="3 7" id="KW-1003">Cell membrane</keyword>
<dbReference type="RefSeq" id="WP_184797202.1">
    <property type="nucleotide sequence ID" value="NZ_JACIIZ010000001.1"/>
</dbReference>
<dbReference type="Pfam" id="PF00771">
    <property type="entry name" value="FHIPEP"/>
    <property type="match status" value="1"/>
</dbReference>
<dbReference type="PROSITE" id="PS00994">
    <property type="entry name" value="FHIPEP"/>
    <property type="match status" value="1"/>
</dbReference>
<dbReference type="GO" id="GO:0005886">
    <property type="term" value="C:plasma membrane"/>
    <property type="evidence" value="ECO:0007669"/>
    <property type="project" value="UniProtKB-SubCell"/>
</dbReference>
<keyword evidence="4 7" id="KW-0812">Transmembrane</keyword>
<dbReference type="InterPro" id="IPR006301">
    <property type="entry name" value="FlhA"/>
</dbReference>
<name>A0A7X0AUS7_9PROT</name>
<dbReference type="Gene3D" id="3.40.50.12790">
    <property type="entry name" value="FHIPEP family, domain 4"/>
    <property type="match status" value="1"/>
</dbReference>
<dbReference type="PANTHER" id="PTHR30161">
    <property type="entry name" value="FLAGELLAR EXPORT PROTEIN, MEMBRANE FLHA SUBUNIT-RELATED"/>
    <property type="match status" value="1"/>
</dbReference>
<evidence type="ECO:0000256" key="3">
    <source>
        <dbReference type="ARBA" id="ARBA00022475"/>
    </source>
</evidence>
<evidence type="ECO:0000313" key="9">
    <source>
        <dbReference type="EMBL" id="MBB6250052.1"/>
    </source>
</evidence>
<feature type="transmembrane region" description="Helical" evidence="7">
    <location>
        <begin position="261"/>
        <end position="279"/>
    </location>
</feature>
<sequence>MADQTAASGNNPLATFLGSARTAGPALLKRTEILFALGIVTILVMLVIPLPTFLLDFGLAVSFTFSVLILMTVLSIQKPLEMSSFPTILLVSTMLRLALNMASTRLILGHGHEGTQAAGHVIQAFGGFIMGGNFIIGVTVFAILVMVNFTVITKGSGRIAEVAARFTLDGMPGKQMAIDADLSAGLIEEGEAKKRRRELEEESQFFGAMDGASKFVRGDAVAGMVITFINVVVGMIIGVGQKNMSFLKAGATYTQLTIGDGLVSQIPALIVSLAAGLMVSKSGSSGSADKALFGQLSFYPAAMGLSAFLLCALALLPGLPFLPFISLAIALFAGAYYLPRLRKARGDQPAEAMAGGAPGAPGGPGGPPAPAPEEPISSALAIDLIRLELGYGLLSLINTDAGHRLTDQIKGLRRQLASEIGIIMPAVRIQDNLQLPPNSYVIRIKEIEAGRGDVRPNMLLCMDPRGEPIQLPGEVTTEPTFGLPAMWIEPAYREEALFKGFTVVDPPTVLTTHLTEVVRDNMADLLSYAETQKLLDELTKEQQKLVADVIPGQIGVGALQRVLQSLLGERISIRDLPAILEGVSEATGYTRNITQITEHVRARLARQISDNHTNDQGYIPLITLSPEWEQAFAESIVGEGDERNLAMAPSRLQQFITAVRQTYDRHAMMGESPVMLTSPGIRPFVRSIIERFRPATAVMSQNEIHPKAKIKTLGQV</sequence>
<dbReference type="InterPro" id="IPR025505">
    <property type="entry name" value="FHIPEP_CS"/>
</dbReference>
<organism evidence="9 10">
    <name type="scientific">Nitrospirillum iridis</name>
    <dbReference type="NCBI Taxonomy" id="765888"/>
    <lineage>
        <taxon>Bacteria</taxon>
        <taxon>Pseudomonadati</taxon>
        <taxon>Pseudomonadota</taxon>
        <taxon>Alphaproteobacteria</taxon>
        <taxon>Rhodospirillales</taxon>
        <taxon>Azospirillaceae</taxon>
        <taxon>Nitrospirillum</taxon>
    </lineage>
</organism>
<feature type="transmembrane region" description="Helical" evidence="7">
    <location>
        <begin position="33"/>
        <end position="51"/>
    </location>
</feature>
<keyword evidence="7" id="KW-1005">Bacterial flagellum biogenesis</keyword>
<dbReference type="Gene3D" id="3.40.30.60">
    <property type="entry name" value="FHIPEP family, domain 1"/>
    <property type="match status" value="1"/>
</dbReference>
<dbReference type="InterPro" id="IPR042196">
    <property type="entry name" value="FHIPEP_4"/>
</dbReference>
<evidence type="ECO:0000256" key="5">
    <source>
        <dbReference type="ARBA" id="ARBA00022989"/>
    </source>
</evidence>
<comment type="subcellular location">
    <subcellularLocation>
        <location evidence="1 7">Cell membrane</location>
        <topology evidence="1 7">Multi-pass membrane protein</topology>
    </subcellularLocation>
</comment>
<evidence type="ECO:0000313" key="10">
    <source>
        <dbReference type="Proteomes" id="UP000539175"/>
    </source>
</evidence>
<dbReference type="InterPro" id="IPR001712">
    <property type="entry name" value="T3SS_FHIPEP"/>
</dbReference>
<dbReference type="GO" id="GO:0044780">
    <property type="term" value="P:bacterial-type flagellum assembly"/>
    <property type="evidence" value="ECO:0007669"/>
    <property type="project" value="InterPro"/>
</dbReference>
<dbReference type="Gene3D" id="1.10.8.540">
    <property type="entry name" value="FHIPEP family, domain 3"/>
    <property type="match status" value="1"/>
</dbReference>
<keyword evidence="10" id="KW-1185">Reference proteome</keyword>
<feature type="transmembrane region" description="Helical" evidence="7">
    <location>
        <begin position="128"/>
        <end position="149"/>
    </location>
</feature>
<dbReference type="PIRSF" id="PIRSF005419">
    <property type="entry name" value="FlhA"/>
    <property type="match status" value="1"/>
</dbReference>
<dbReference type="GO" id="GO:0009306">
    <property type="term" value="P:protein secretion"/>
    <property type="evidence" value="ECO:0007669"/>
    <property type="project" value="InterPro"/>
</dbReference>
<feature type="transmembrane region" description="Helical" evidence="7">
    <location>
        <begin position="321"/>
        <end position="338"/>
    </location>
</feature>
<keyword evidence="7" id="KW-0653">Protein transport</keyword>
<evidence type="ECO:0000256" key="1">
    <source>
        <dbReference type="ARBA" id="ARBA00004651"/>
    </source>
</evidence>
<dbReference type="PRINTS" id="PR00949">
    <property type="entry name" value="TYPE3IMAPROT"/>
</dbReference>
<feature type="transmembrane region" description="Helical" evidence="7">
    <location>
        <begin position="220"/>
        <end position="241"/>
    </location>
</feature>
<protein>
    <recommendedName>
        <fullName evidence="7">Flagellar biosynthesis protein FlhA</fullName>
    </recommendedName>
</protein>
<feature type="transmembrane region" description="Helical" evidence="7">
    <location>
        <begin position="57"/>
        <end position="76"/>
    </location>
</feature>
<dbReference type="InterPro" id="IPR042193">
    <property type="entry name" value="FHIPEP_3"/>
</dbReference>
<dbReference type="Proteomes" id="UP000539175">
    <property type="component" value="Unassembled WGS sequence"/>
</dbReference>
<dbReference type="NCBIfam" id="TIGR01398">
    <property type="entry name" value="FlhA"/>
    <property type="match status" value="1"/>
</dbReference>
<dbReference type="AlphaFoldDB" id="A0A7X0AUS7"/>
<accession>A0A7X0AUS7</accession>
<evidence type="ECO:0000256" key="7">
    <source>
        <dbReference type="RuleBase" id="RU364093"/>
    </source>
</evidence>
<feature type="region of interest" description="Disordered" evidence="8">
    <location>
        <begin position="349"/>
        <end position="373"/>
    </location>
</feature>
<keyword evidence="5 7" id="KW-1133">Transmembrane helix</keyword>
<keyword evidence="7" id="KW-0813">Transport</keyword>
<dbReference type="InterPro" id="IPR042194">
    <property type="entry name" value="FHIPEP_1"/>
</dbReference>
<comment type="function">
    <text evidence="7">Required for formation of the rod structure of the flagellar apparatus. Together with FliI and FliH, may constitute the export apparatus of flagellin.</text>
</comment>
<keyword evidence="9" id="KW-0282">Flagellum</keyword>
<keyword evidence="9" id="KW-0969">Cilium</keyword>
<evidence type="ECO:0000256" key="6">
    <source>
        <dbReference type="ARBA" id="ARBA00023136"/>
    </source>
</evidence>
<comment type="caution">
    <text evidence="9">The sequence shown here is derived from an EMBL/GenBank/DDBJ whole genome shotgun (WGS) entry which is preliminary data.</text>
</comment>
<feature type="compositionally biased region" description="Pro residues" evidence="8">
    <location>
        <begin position="364"/>
        <end position="373"/>
    </location>
</feature>